<proteinExistence type="predicted"/>
<name>A0A0W8E885_9ZZZZ</name>
<sequence length="101" mass="11419">MIIHDLARDGVRAGVVGSTESEIKNYIKTNESIVTLDKDNDIKVYPDEDGIDRVVGGQLKVTIDYNMNIITPIISSLIEDDEGQKNKWVRAKYVMRIEQLP</sequence>
<protein>
    <submittedName>
        <fullName evidence="1">Uncharacterized protein</fullName>
    </submittedName>
</protein>
<dbReference type="AlphaFoldDB" id="A0A0W8E885"/>
<accession>A0A0W8E885</accession>
<organism evidence="1">
    <name type="scientific">hydrocarbon metagenome</name>
    <dbReference type="NCBI Taxonomy" id="938273"/>
    <lineage>
        <taxon>unclassified sequences</taxon>
        <taxon>metagenomes</taxon>
        <taxon>ecological metagenomes</taxon>
    </lineage>
</organism>
<gene>
    <name evidence="1" type="ORF">ASZ90_017930</name>
</gene>
<evidence type="ECO:0000313" key="1">
    <source>
        <dbReference type="EMBL" id="KUG04646.1"/>
    </source>
</evidence>
<reference evidence="1" key="1">
    <citation type="journal article" date="2015" name="Proc. Natl. Acad. Sci. U.S.A.">
        <title>Networks of energetic and metabolic interactions define dynamics in microbial communities.</title>
        <authorList>
            <person name="Embree M."/>
            <person name="Liu J.K."/>
            <person name="Al-Bassam M.M."/>
            <person name="Zengler K."/>
        </authorList>
    </citation>
    <scope>NUCLEOTIDE SEQUENCE</scope>
</reference>
<dbReference type="EMBL" id="LNQE01001843">
    <property type="protein sequence ID" value="KUG04646.1"/>
    <property type="molecule type" value="Genomic_DNA"/>
</dbReference>
<comment type="caution">
    <text evidence="1">The sequence shown here is derived from an EMBL/GenBank/DDBJ whole genome shotgun (WGS) entry which is preliminary data.</text>
</comment>